<evidence type="ECO:0000313" key="8">
    <source>
        <dbReference type="Proteomes" id="UP000184161"/>
    </source>
</evidence>
<dbReference type="InterPro" id="IPR050833">
    <property type="entry name" value="Poly_Biosynth_Transport"/>
</dbReference>
<feature type="transmembrane region" description="Helical" evidence="6">
    <location>
        <begin position="167"/>
        <end position="189"/>
    </location>
</feature>
<feature type="transmembrane region" description="Helical" evidence="6">
    <location>
        <begin position="141"/>
        <end position="161"/>
    </location>
</feature>
<feature type="transmembrane region" description="Helical" evidence="6">
    <location>
        <begin position="38"/>
        <end position="58"/>
    </location>
</feature>
<evidence type="ECO:0000313" key="7">
    <source>
        <dbReference type="EMBL" id="OJS95483.1"/>
    </source>
</evidence>
<feature type="transmembrane region" description="Helical" evidence="6">
    <location>
        <begin position="357"/>
        <end position="376"/>
    </location>
</feature>
<sequence length="482" mass="55369">MYHNIKQMIFFMFGPFIARLFSFVSLPIISYYITLEEFGTFTLFTILVMYLTPMITLGTEQYYLRTYNQEEGALVRNRLLGLYSVISIIISLAGVSYYILYSEEGLGNSLYFFACAVIVAAFTALQDIYTRTIRFHGLGQIYSLAIFLSQFCTFVITIILTMVFKSIMALIISTVLSAVFSMIINIILFNKNVKKLEKQSIKSKNVIKKSLKYSLPLLPSIFLWLLQSTIDRLIISTYLSSEVLGVFSVGLKFASITILFVNSFLVFWEPKLYNYYDKYKGDIEFENIVRKYKNFYGIFMQLVISGLFLVLPLLVATLSTSYREALYIIPLMILPIYIHGFNYFSGFGPQLTRKTTYSLYPLVVSITINLMLNLLFVNKLGLIGVILFSNTGILILLICNTLISNKLMTRNINISYDLFKILANNVIAVYFFITHNFLVSACSIILLIVVDLFFNRKDLKEYFEMGSTVIKNKLKKNKTNKI</sequence>
<evidence type="ECO:0000256" key="4">
    <source>
        <dbReference type="ARBA" id="ARBA00022989"/>
    </source>
</evidence>
<keyword evidence="3 6" id="KW-0812">Transmembrane</keyword>
<comment type="subcellular location">
    <subcellularLocation>
        <location evidence="1">Cell membrane</location>
        <topology evidence="1">Multi-pass membrane protein</topology>
    </subcellularLocation>
</comment>
<evidence type="ECO:0000256" key="3">
    <source>
        <dbReference type="ARBA" id="ARBA00022692"/>
    </source>
</evidence>
<feature type="transmembrane region" description="Helical" evidence="6">
    <location>
        <begin position="246"/>
        <end position="268"/>
    </location>
</feature>
<dbReference type="Proteomes" id="UP000184161">
    <property type="component" value="Unassembled WGS sequence"/>
</dbReference>
<feature type="transmembrane region" description="Helical" evidence="6">
    <location>
        <begin position="295"/>
        <end position="319"/>
    </location>
</feature>
<keyword evidence="4 6" id="KW-1133">Transmembrane helix</keyword>
<feature type="transmembrane region" description="Helical" evidence="6">
    <location>
        <begin position="9"/>
        <end position="32"/>
    </location>
</feature>
<name>A0A9X5ZE41_BACCE</name>
<evidence type="ECO:0000256" key="1">
    <source>
        <dbReference type="ARBA" id="ARBA00004651"/>
    </source>
</evidence>
<feature type="transmembrane region" description="Helical" evidence="6">
    <location>
        <begin position="382"/>
        <end position="402"/>
    </location>
</feature>
<dbReference type="AlphaFoldDB" id="A0A9X5ZE41"/>
<feature type="transmembrane region" description="Helical" evidence="6">
    <location>
        <begin position="210"/>
        <end position="226"/>
    </location>
</feature>
<accession>A0A9X5ZE41</accession>
<comment type="caution">
    <text evidence="7">The sequence shown here is derived from an EMBL/GenBank/DDBJ whole genome shotgun (WGS) entry which is preliminary data.</text>
</comment>
<proteinExistence type="predicted"/>
<feature type="transmembrane region" description="Helical" evidence="6">
    <location>
        <begin position="325"/>
        <end position="345"/>
    </location>
</feature>
<feature type="transmembrane region" description="Helical" evidence="6">
    <location>
        <begin position="79"/>
        <end position="99"/>
    </location>
</feature>
<dbReference type="Pfam" id="PF01943">
    <property type="entry name" value="Polysacc_synt"/>
    <property type="match status" value="1"/>
</dbReference>
<feature type="transmembrane region" description="Helical" evidence="6">
    <location>
        <begin position="111"/>
        <end position="129"/>
    </location>
</feature>
<gene>
    <name evidence="7" type="ORF">BKK64_13190</name>
</gene>
<evidence type="ECO:0000256" key="5">
    <source>
        <dbReference type="ARBA" id="ARBA00023136"/>
    </source>
</evidence>
<dbReference type="RefSeq" id="WP_072770166.1">
    <property type="nucleotide sequence ID" value="NZ_AP024504.2"/>
</dbReference>
<evidence type="ECO:0000256" key="2">
    <source>
        <dbReference type="ARBA" id="ARBA00022475"/>
    </source>
</evidence>
<dbReference type="PANTHER" id="PTHR30250:SF11">
    <property type="entry name" value="O-ANTIGEN TRANSPORTER-RELATED"/>
    <property type="match status" value="1"/>
</dbReference>
<dbReference type="InterPro" id="IPR002797">
    <property type="entry name" value="Polysacc_synth"/>
</dbReference>
<keyword evidence="2" id="KW-1003">Cell membrane</keyword>
<evidence type="ECO:0008006" key="9">
    <source>
        <dbReference type="Google" id="ProtNLM"/>
    </source>
</evidence>
<reference evidence="7 8" key="1">
    <citation type="submission" date="2016-10" db="EMBL/GenBank/DDBJ databases">
        <title>Draft Genome Sequence of one Bacillus cereus strain isolated from pooled breast milk.</title>
        <authorList>
            <person name="Woudstra C."/>
            <person name="Chamoin A."/>
            <person name="Gentil S."/>
            <person name="Rambeloson T."/>
            <person name="Delannoye S."/>
            <person name="Heinnekine J.A."/>
            <person name="Herbin S."/>
            <person name="Fach P."/>
        </authorList>
    </citation>
    <scope>NUCLEOTIDE SEQUENCE [LARGE SCALE GENOMIC DNA]</scope>
    <source>
        <strain evidence="7 8">16SBCL1279</strain>
    </source>
</reference>
<evidence type="ECO:0000256" key="6">
    <source>
        <dbReference type="SAM" id="Phobius"/>
    </source>
</evidence>
<keyword evidence="5 6" id="KW-0472">Membrane</keyword>
<organism evidence="7 8">
    <name type="scientific">Bacillus cereus</name>
    <dbReference type="NCBI Taxonomy" id="1396"/>
    <lineage>
        <taxon>Bacteria</taxon>
        <taxon>Bacillati</taxon>
        <taxon>Bacillota</taxon>
        <taxon>Bacilli</taxon>
        <taxon>Bacillales</taxon>
        <taxon>Bacillaceae</taxon>
        <taxon>Bacillus</taxon>
        <taxon>Bacillus cereus group</taxon>
    </lineage>
</organism>
<feature type="transmembrane region" description="Helical" evidence="6">
    <location>
        <begin position="437"/>
        <end position="454"/>
    </location>
</feature>
<dbReference type="EMBL" id="MLYK01000029">
    <property type="protein sequence ID" value="OJS95483.1"/>
    <property type="molecule type" value="Genomic_DNA"/>
</dbReference>
<dbReference type="GO" id="GO:0005886">
    <property type="term" value="C:plasma membrane"/>
    <property type="evidence" value="ECO:0007669"/>
    <property type="project" value="UniProtKB-SubCell"/>
</dbReference>
<protein>
    <recommendedName>
        <fullName evidence="9">Polysaccharide biosynthesis protein</fullName>
    </recommendedName>
</protein>
<dbReference type="PANTHER" id="PTHR30250">
    <property type="entry name" value="PST FAMILY PREDICTED COLANIC ACID TRANSPORTER"/>
    <property type="match status" value="1"/>
</dbReference>